<evidence type="ECO:0000259" key="1">
    <source>
        <dbReference type="Pfam" id="PF00583"/>
    </source>
</evidence>
<gene>
    <name evidence="2" type="ORF">C5749_06380</name>
</gene>
<dbReference type="GO" id="GO:0016747">
    <property type="term" value="F:acyltransferase activity, transferring groups other than amino-acyl groups"/>
    <property type="evidence" value="ECO:0007669"/>
    <property type="project" value="InterPro"/>
</dbReference>
<protein>
    <recommendedName>
        <fullName evidence="1">N-acetyltransferase domain-containing protein</fullName>
    </recommendedName>
</protein>
<feature type="domain" description="N-acetyltransferase" evidence="1">
    <location>
        <begin position="5"/>
        <end position="43"/>
    </location>
</feature>
<keyword evidence="3" id="KW-1185">Reference proteome</keyword>
<dbReference type="InterPro" id="IPR000182">
    <property type="entry name" value="GNAT_dom"/>
</dbReference>
<dbReference type="Pfam" id="PF00583">
    <property type="entry name" value="Acetyltransf_1"/>
    <property type="match status" value="1"/>
</dbReference>
<name>A0A2S9JU81_9SPHI</name>
<proteinExistence type="predicted"/>
<dbReference type="InterPro" id="IPR016181">
    <property type="entry name" value="Acyl_CoA_acyltransferase"/>
</dbReference>
<reference evidence="2 3" key="1">
    <citation type="submission" date="2018-02" db="EMBL/GenBank/DDBJ databases">
        <title>The draft genome of Sphingobacterium gobiense H7.</title>
        <authorList>
            <person name="Li L."/>
            <person name="Liu L."/>
            <person name="Zhang X."/>
            <person name="Wang T."/>
            <person name="Liang L."/>
        </authorList>
    </citation>
    <scope>NUCLEOTIDE SEQUENCE [LARGE SCALE GENOMIC DNA]</scope>
    <source>
        <strain evidence="2 3">ACCC 05757</strain>
    </source>
</reference>
<dbReference type="AlphaFoldDB" id="A0A2S9JU81"/>
<dbReference type="CDD" id="cd04301">
    <property type="entry name" value="NAT_SF"/>
    <property type="match status" value="1"/>
</dbReference>
<dbReference type="Proteomes" id="UP000238642">
    <property type="component" value="Unassembled WGS sequence"/>
</dbReference>
<organism evidence="2 3">
    <name type="scientific">Sphingobacterium gobiense</name>
    <dbReference type="NCBI Taxonomy" id="1382456"/>
    <lineage>
        <taxon>Bacteria</taxon>
        <taxon>Pseudomonadati</taxon>
        <taxon>Bacteroidota</taxon>
        <taxon>Sphingobacteriia</taxon>
        <taxon>Sphingobacteriales</taxon>
        <taxon>Sphingobacteriaceae</taxon>
        <taxon>Sphingobacterium</taxon>
    </lineage>
</organism>
<dbReference type="EMBL" id="PVBS01000001">
    <property type="protein sequence ID" value="PRD56842.1"/>
    <property type="molecule type" value="Genomic_DNA"/>
</dbReference>
<accession>A0A2S9JU81</accession>
<dbReference type="Gene3D" id="3.40.630.30">
    <property type="match status" value="1"/>
</dbReference>
<dbReference type="SUPFAM" id="SSF55729">
    <property type="entry name" value="Acyl-CoA N-acyltransferases (Nat)"/>
    <property type="match status" value="1"/>
</dbReference>
<evidence type="ECO:0000313" key="3">
    <source>
        <dbReference type="Proteomes" id="UP000238642"/>
    </source>
</evidence>
<evidence type="ECO:0000313" key="2">
    <source>
        <dbReference type="EMBL" id="PRD56842.1"/>
    </source>
</evidence>
<sequence length="57" mass="6314">MARFELKNIAVAEAYQNQGIGKFMLADAEKRALSALPAGKIFLSLTIRSQYTSMVYS</sequence>
<dbReference type="OrthoDB" id="9813917at2"/>
<dbReference type="RefSeq" id="WP_105724049.1">
    <property type="nucleotide sequence ID" value="NZ_PVBS01000001.1"/>
</dbReference>
<comment type="caution">
    <text evidence="2">The sequence shown here is derived from an EMBL/GenBank/DDBJ whole genome shotgun (WGS) entry which is preliminary data.</text>
</comment>